<gene>
    <name evidence="2" type="ORF">GALMADRAFT_1132375</name>
</gene>
<evidence type="ECO:0000313" key="3">
    <source>
        <dbReference type="Proteomes" id="UP000027222"/>
    </source>
</evidence>
<evidence type="ECO:0000313" key="2">
    <source>
        <dbReference type="EMBL" id="KDR66992.1"/>
    </source>
</evidence>
<feature type="compositionally biased region" description="Basic and acidic residues" evidence="1">
    <location>
        <begin position="13"/>
        <end position="25"/>
    </location>
</feature>
<feature type="region of interest" description="Disordered" evidence="1">
    <location>
        <begin position="1"/>
        <end position="40"/>
    </location>
</feature>
<keyword evidence="3" id="KW-1185">Reference proteome</keyword>
<name>A0A067SAM7_GALM3</name>
<proteinExistence type="predicted"/>
<evidence type="ECO:0000256" key="1">
    <source>
        <dbReference type="SAM" id="MobiDB-lite"/>
    </source>
</evidence>
<reference evidence="3" key="1">
    <citation type="journal article" date="2014" name="Proc. Natl. Acad. Sci. U.S.A.">
        <title>Extensive sampling of basidiomycete genomes demonstrates inadequacy of the white-rot/brown-rot paradigm for wood decay fungi.</title>
        <authorList>
            <person name="Riley R."/>
            <person name="Salamov A.A."/>
            <person name="Brown D.W."/>
            <person name="Nagy L.G."/>
            <person name="Floudas D."/>
            <person name="Held B.W."/>
            <person name="Levasseur A."/>
            <person name="Lombard V."/>
            <person name="Morin E."/>
            <person name="Otillar R."/>
            <person name="Lindquist E.A."/>
            <person name="Sun H."/>
            <person name="LaButti K.M."/>
            <person name="Schmutz J."/>
            <person name="Jabbour D."/>
            <person name="Luo H."/>
            <person name="Baker S.E."/>
            <person name="Pisabarro A.G."/>
            <person name="Walton J.D."/>
            <person name="Blanchette R.A."/>
            <person name="Henrissat B."/>
            <person name="Martin F."/>
            <person name="Cullen D."/>
            <person name="Hibbett D.S."/>
            <person name="Grigoriev I.V."/>
        </authorList>
    </citation>
    <scope>NUCLEOTIDE SEQUENCE [LARGE SCALE GENOMIC DNA]</scope>
    <source>
        <strain evidence="3">CBS 339.88</strain>
    </source>
</reference>
<organism evidence="2 3">
    <name type="scientific">Galerina marginata (strain CBS 339.88)</name>
    <dbReference type="NCBI Taxonomy" id="685588"/>
    <lineage>
        <taxon>Eukaryota</taxon>
        <taxon>Fungi</taxon>
        <taxon>Dikarya</taxon>
        <taxon>Basidiomycota</taxon>
        <taxon>Agaricomycotina</taxon>
        <taxon>Agaricomycetes</taxon>
        <taxon>Agaricomycetidae</taxon>
        <taxon>Agaricales</taxon>
        <taxon>Agaricineae</taxon>
        <taxon>Strophariaceae</taxon>
        <taxon>Galerina</taxon>
    </lineage>
</organism>
<dbReference type="HOGENOM" id="CLU_2333755_0_0_1"/>
<dbReference type="AlphaFoldDB" id="A0A067SAM7"/>
<sequence>MLLIGEKRRNHGKEHSDGIRCRDTDANSSIPSPPSPSTARLAVPLNKYGVHRPSDKAPVGSEITRFETAVSALPFSIRSWHGWVGDLGEYHGLRNGCN</sequence>
<protein>
    <submittedName>
        <fullName evidence="2">Uncharacterized protein</fullName>
    </submittedName>
</protein>
<dbReference type="EMBL" id="KL142418">
    <property type="protein sequence ID" value="KDR66992.1"/>
    <property type="molecule type" value="Genomic_DNA"/>
</dbReference>
<accession>A0A067SAM7</accession>
<dbReference type="Proteomes" id="UP000027222">
    <property type="component" value="Unassembled WGS sequence"/>
</dbReference>